<dbReference type="InterPro" id="IPR011006">
    <property type="entry name" value="CheY-like_superfamily"/>
</dbReference>
<dbReference type="SUPFAM" id="SSF52172">
    <property type="entry name" value="CheY-like"/>
    <property type="match status" value="1"/>
</dbReference>
<dbReference type="InterPro" id="IPR050595">
    <property type="entry name" value="Bact_response_regulator"/>
</dbReference>
<dbReference type="GO" id="GO:0003677">
    <property type="term" value="F:DNA binding"/>
    <property type="evidence" value="ECO:0007669"/>
    <property type="project" value="UniProtKB-KW"/>
</dbReference>
<evidence type="ECO:0000256" key="1">
    <source>
        <dbReference type="ARBA" id="ARBA00022553"/>
    </source>
</evidence>
<sequence>MSMSLHRLRFLIVDDSTHAANLVKAMLRGFGASQLDDAQTIAAAKAQMRAAPSDIVILDYMLGAEEGVDFARWLRTAPESPAPYTPIILLTGHADRPRIMAARDAGVNEFCVKPIAPADLFKRIAWVIDKSRPFVRCDSYFGPDRRRHDDPKYTGPERRAGQRTKP</sequence>
<organism evidence="5 6">
    <name type="scientific">Phenylobacterium haematophilum</name>
    <dbReference type="NCBI Taxonomy" id="98513"/>
    <lineage>
        <taxon>Bacteria</taxon>
        <taxon>Pseudomonadati</taxon>
        <taxon>Pseudomonadota</taxon>
        <taxon>Alphaproteobacteria</taxon>
        <taxon>Caulobacterales</taxon>
        <taxon>Caulobacteraceae</taxon>
        <taxon>Phenylobacterium</taxon>
    </lineage>
</organism>
<keyword evidence="1 2" id="KW-0597">Phosphoprotein</keyword>
<dbReference type="GO" id="GO:0000160">
    <property type="term" value="P:phosphorelay signal transduction system"/>
    <property type="evidence" value="ECO:0007669"/>
    <property type="project" value="InterPro"/>
</dbReference>
<keyword evidence="6" id="KW-1185">Reference proteome</keyword>
<feature type="domain" description="Response regulatory" evidence="4">
    <location>
        <begin position="9"/>
        <end position="128"/>
    </location>
</feature>
<accession>A0A840A570</accession>
<evidence type="ECO:0000313" key="5">
    <source>
        <dbReference type="EMBL" id="MBB3892397.1"/>
    </source>
</evidence>
<dbReference type="InterPro" id="IPR001789">
    <property type="entry name" value="Sig_transdc_resp-reg_receiver"/>
</dbReference>
<dbReference type="PANTHER" id="PTHR44591:SF3">
    <property type="entry name" value="RESPONSE REGULATORY DOMAIN-CONTAINING PROTEIN"/>
    <property type="match status" value="1"/>
</dbReference>
<feature type="region of interest" description="Disordered" evidence="3">
    <location>
        <begin position="144"/>
        <end position="166"/>
    </location>
</feature>
<dbReference type="EMBL" id="JACIDK010000004">
    <property type="protein sequence ID" value="MBB3892397.1"/>
    <property type="molecule type" value="Genomic_DNA"/>
</dbReference>
<comment type="caution">
    <text evidence="5">The sequence shown here is derived from an EMBL/GenBank/DDBJ whole genome shotgun (WGS) entry which is preliminary data.</text>
</comment>
<dbReference type="Gene3D" id="3.40.50.2300">
    <property type="match status" value="1"/>
</dbReference>
<dbReference type="RefSeq" id="WP_183774557.1">
    <property type="nucleotide sequence ID" value="NZ_JACIDK010000004.1"/>
</dbReference>
<evidence type="ECO:0000256" key="3">
    <source>
        <dbReference type="SAM" id="MobiDB-lite"/>
    </source>
</evidence>
<evidence type="ECO:0000259" key="4">
    <source>
        <dbReference type="PROSITE" id="PS50110"/>
    </source>
</evidence>
<evidence type="ECO:0000313" key="6">
    <source>
        <dbReference type="Proteomes" id="UP000530564"/>
    </source>
</evidence>
<dbReference type="PANTHER" id="PTHR44591">
    <property type="entry name" value="STRESS RESPONSE REGULATOR PROTEIN 1"/>
    <property type="match status" value="1"/>
</dbReference>
<dbReference type="SMART" id="SM00448">
    <property type="entry name" value="REC"/>
    <property type="match status" value="1"/>
</dbReference>
<evidence type="ECO:0000256" key="2">
    <source>
        <dbReference type="PROSITE-ProRule" id="PRU00169"/>
    </source>
</evidence>
<protein>
    <submittedName>
        <fullName evidence="5">DNA-binding response OmpR family regulator</fullName>
    </submittedName>
</protein>
<proteinExistence type="predicted"/>
<dbReference type="AlphaFoldDB" id="A0A840A570"/>
<keyword evidence="5" id="KW-0238">DNA-binding</keyword>
<dbReference type="Pfam" id="PF00072">
    <property type="entry name" value="Response_reg"/>
    <property type="match status" value="1"/>
</dbReference>
<reference evidence="5 6" key="1">
    <citation type="submission" date="2020-08" db="EMBL/GenBank/DDBJ databases">
        <title>Genomic Encyclopedia of Type Strains, Phase IV (KMG-IV): sequencing the most valuable type-strain genomes for metagenomic binning, comparative biology and taxonomic classification.</title>
        <authorList>
            <person name="Goeker M."/>
        </authorList>
    </citation>
    <scope>NUCLEOTIDE SEQUENCE [LARGE SCALE GENOMIC DNA]</scope>
    <source>
        <strain evidence="5 6">DSM 21793</strain>
    </source>
</reference>
<gene>
    <name evidence="5" type="ORF">GGQ61_003130</name>
</gene>
<feature type="modified residue" description="4-aspartylphosphate" evidence="2">
    <location>
        <position position="59"/>
    </location>
</feature>
<dbReference type="PROSITE" id="PS50110">
    <property type="entry name" value="RESPONSE_REGULATORY"/>
    <property type="match status" value="1"/>
</dbReference>
<dbReference type="Proteomes" id="UP000530564">
    <property type="component" value="Unassembled WGS sequence"/>
</dbReference>
<name>A0A840A570_9CAUL</name>
<feature type="compositionally biased region" description="Basic and acidic residues" evidence="3">
    <location>
        <begin position="144"/>
        <end position="160"/>
    </location>
</feature>